<sequence length="82" mass="8892">MKLSSWPLRQQARVVSLGISADRLRARELGLRPGSVVRITQRTLFGGTVVDVAGTRLALDRASASHILVEPLEGVPMPRSMS</sequence>
<evidence type="ECO:0000313" key="3">
    <source>
        <dbReference type="EMBL" id="AZN30049.1"/>
    </source>
</evidence>
<dbReference type="Gene3D" id="2.30.30.90">
    <property type="match status" value="1"/>
</dbReference>
<reference evidence="3 4" key="1">
    <citation type="submission" date="2018-12" db="EMBL/GenBank/DDBJ databases">
        <title>Complete genome sequence of Flaviflexus salsibiostraticola KCTC 33148.</title>
        <authorList>
            <person name="Bae J.-W."/>
        </authorList>
    </citation>
    <scope>NUCLEOTIDE SEQUENCE [LARGE SCALE GENOMIC DNA]</scope>
    <source>
        <strain evidence="3 4">KCTC 33148</strain>
    </source>
</reference>
<dbReference type="InterPro" id="IPR038157">
    <property type="entry name" value="FeoA_core_dom"/>
</dbReference>
<dbReference type="EMBL" id="CP034438">
    <property type="protein sequence ID" value="AZN30049.1"/>
    <property type="molecule type" value="Genomic_DNA"/>
</dbReference>
<feature type="domain" description="Ferrous iron transporter FeoA-like" evidence="2">
    <location>
        <begin position="1"/>
        <end position="71"/>
    </location>
</feature>
<dbReference type="OrthoDB" id="4420166at2"/>
<evidence type="ECO:0000256" key="1">
    <source>
        <dbReference type="ARBA" id="ARBA00023004"/>
    </source>
</evidence>
<dbReference type="SUPFAM" id="SSF50037">
    <property type="entry name" value="C-terminal domain of transcriptional repressors"/>
    <property type="match status" value="1"/>
</dbReference>
<dbReference type="SMART" id="SM00899">
    <property type="entry name" value="FeoA"/>
    <property type="match status" value="1"/>
</dbReference>
<dbReference type="InterPro" id="IPR008988">
    <property type="entry name" value="Transcriptional_repressor_C"/>
</dbReference>
<keyword evidence="4" id="KW-1185">Reference proteome</keyword>
<dbReference type="Pfam" id="PF04023">
    <property type="entry name" value="FeoA"/>
    <property type="match status" value="1"/>
</dbReference>
<keyword evidence="1" id="KW-0408">Iron</keyword>
<dbReference type="GO" id="GO:0046914">
    <property type="term" value="F:transition metal ion binding"/>
    <property type="evidence" value="ECO:0007669"/>
    <property type="project" value="InterPro"/>
</dbReference>
<proteinExistence type="predicted"/>
<gene>
    <name evidence="3" type="ORF">EJO69_06800</name>
</gene>
<evidence type="ECO:0000313" key="4">
    <source>
        <dbReference type="Proteomes" id="UP000270021"/>
    </source>
</evidence>
<dbReference type="AlphaFoldDB" id="A0A3S8Z948"/>
<evidence type="ECO:0000259" key="2">
    <source>
        <dbReference type="SMART" id="SM00899"/>
    </source>
</evidence>
<dbReference type="RefSeq" id="WP_126040462.1">
    <property type="nucleotide sequence ID" value="NZ_CP034438.1"/>
</dbReference>
<dbReference type="InterPro" id="IPR007167">
    <property type="entry name" value="Fe-transptr_FeoA-like"/>
</dbReference>
<dbReference type="KEGG" id="fsl:EJO69_06800"/>
<accession>A0A3S8Z948</accession>
<protein>
    <submittedName>
        <fullName evidence="3">Ferrous iron transport protein A</fullName>
    </submittedName>
</protein>
<dbReference type="Proteomes" id="UP000270021">
    <property type="component" value="Chromosome"/>
</dbReference>
<organism evidence="3 4">
    <name type="scientific">Flaviflexus salsibiostraticola</name>
    <dbReference type="NCBI Taxonomy" id="1282737"/>
    <lineage>
        <taxon>Bacteria</taxon>
        <taxon>Bacillati</taxon>
        <taxon>Actinomycetota</taxon>
        <taxon>Actinomycetes</taxon>
        <taxon>Actinomycetales</taxon>
        <taxon>Actinomycetaceae</taxon>
        <taxon>Flaviflexus</taxon>
    </lineage>
</organism>
<name>A0A3S8Z948_9ACTO</name>